<accession>A0AAE8Y6J4</accession>
<reference evidence="2" key="1">
    <citation type="submission" date="2021-09" db="EMBL/GenBank/DDBJ databases">
        <authorList>
            <person name="Prude D.S."/>
            <person name="Stokes N.T."/>
            <person name="Pimienta A.M."/>
            <person name="Mendez E."/>
            <person name="Powell L.D."/>
            <person name="Woodhouse A.S."/>
            <person name="Cunningham F.J."/>
            <person name="Greenfield T.L."/>
            <person name="Smith J.A."/>
            <person name="Hatke H.L."/>
            <person name="Salama S."/>
            <person name="Beyer A.R."/>
            <person name="Klyczek K."/>
            <person name="Garlena R.A."/>
            <person name="Russell D.A."/>
            <person name="Pope W.H."/>
            <person name="Jacobs-Sera D."/>
            <person name="Hatfull G.F."/>
        </authorList>
    </citation>
    <scope>NUCLEOTIDE SEQUENCE</scope>
</reference>
<evidence type="ECO:0000313" key="2">
    <source>
        <dbReference type="EMBL" id="UDL14848.1"/>
    </source>
</evidence>
<gene>
    <name evidence="2" type="primary">1</name>
    <name evidence="2" type="ORF">SEA_SARGE_1</name>
</gene>
<name>A0AAE8Y6J4_9CAUD</name>
<keyword evidence="3" id="KW-1185">Reference proteome</keyword>
<feature type="region of interest" description="Disordered" evidence="1">
    <location>
        <begin position="81"/>
        <end position="102"/>
    </location>
</feature>
<evidence type="ECO:0000256" key="1">
    <source>
        <dbReference type="SAM" id="MobiDB-lite"/>
    </source>
</evidence>
<feature type="region of interest" description="Disordered" evidence="1">
    <location>
        <begin position="1"/>
        <end position="26"/>
    </location>
</feature>
<protein>
    <submittedName>
        <fullName evidence="2">Uncharacterized protein</fullName>
    </submittedName>
</protein>
<sequence length="102" mass="11078">MAARSTRAPLRAVKPTDAPPAPPKPLTLEQAVETGDYLKILVAQRREIAQAIPEEKGPAKAALHRQLSIIAKEIEAMEDKAKQEAIENGSPVEDEAWDSEAI</sequence>
<proteinExistence type="predicted"/>
<evidence type="ECO:0000313" key="3">
    <source>
        <dbReference type="Proteomes" id="UP000827738"/>
    </source>
</evidence>
<dbReference type="Proteomes" id="UP000827738">
    <property type="component" value="Segment"/>
</dbReference>
<dbReference type="EMBL" id="OK040780">
    <property type="protein sequence ID" value="UDL14848.1"/>
    <property type="molecule type" value="Genomic_DNA"/>
</dbReference>
<dbReference type="KEGG" id="vg:77925175"/>
<dbReference type="GeneID" id="77925175"/>
<feature type="compositionally biased region" description="Acidic residues" evidence="1">
    <location>
        <begin position="92"/>
        <end position="102"/>
    </location>
</feature>
<organism evidence="2 3">
    <name type="scientific">Arthrobacter phage Sarge</name>
    <dbReference type="NCBI Taxonomy" id="2885974"/>
    <lineage>
        <taxon>Viruses</taxon>
        <taxon>Duplodnaviria</taxon>
        <taxon>Heunggongvirae</taxon>
        <taxon>Uroviricota</taxon>
        <taxon>Caudoviricetes</taxon>
        <taxon>Sargevirus</taxon>
        <taxon>Sargevirus sarge</taxon>
    </lineage>
</organism>
<dbReference type="RefSeq" id="YP_010649555.1">
    <property type="nucleotide sequence ID" value="NC_070770.1"/>
</dbReference>